<gene>
    <name evidence="2" type="ORF">D9758_009340</name>
</gene>
<keyword evidence="3" id="KW-1185">Reference proteome</keyword>
<dbReference type="InterPro" id="IPR000073">
    <property type="entry name" value="AB_hydrolase_1"/>
</dbReference>
<proteinExistence type="predicted"/>
<evidence type="ECO:0000313" key="3">
    <source>
        <dbReference type="Proteomes" id="UP000559256"/>
    </source>
</evidence>
<protein>
    <recommendedName>
        <fullName evidence="1">AB hydrolase-1 domain-containing protein</fullName>
    </recommendedName>
</protein>
<dbReference type="OrthoDB" id="19657at2759"/>
<comment type="caution">
    <text evidence="2">The sequence shown here is derived from an EMBL/GenBank/DDBJ whole genome shotgun (WGS) entry which is preliminary data.</text>
</comment>
<organism evidence="2 3">
    <name type="scientific">Tetrapyrgos nigripes</name>
    <dbReference type="NCBI Taxonomy" id="182062"/>
    <lineage>
        <taxon>Eukaryota</taxon>
        <taxon>Fungi</taxon>
        <taxon>Dikarya</taxon>
        <taxon>Basidiomycota</taxon>
        <taxon>Agaricomycotina</taxon>
        <taxon>Agaricomycetes</taxon>
        <taxon>Agaricomycetidae</taxon>
        <taxon>Agaricales</taxon>
        <taxon>Marasmiineae</taxon>
        <taxon>Marasmiaceae</taxon>
        <taxon>Tetrapyrgos</taxon>
    </lineage>
</organism>
<sequence>MPIIPVKTRSGLVHFNCTISTPSKTEADAIEPGLPTILFMHGVYLPQLAFHSQFVDPMIRKFNCVVFDFRGHGDTTGADIPEGYGQRDVADDVVRLMDALRLPACHIMALSMGTVPALEIAITHPDRCLSLLLVSPLGIEETPELKTAHEEIHKLWRSGFPEPGVSLEDVLKDAFYGCMQLAFSGKQSDMSDACLAIAFRYAERQWDPAHFHIFRRCTLDLFNNRKTLAVERLRRIRCPLRLFRGNADLAHSPEFTEKVFQNMRDAGCDVKLTSVDNAPHLVSIDNSQITNPVLHSLVMDQVRKPISEPDTVFSPWTPILRDAGWIPEGDEEDEDGFIMHHQGFFGEC</sequence>
<accession>A0A8H5GHD1</accession>
<evidence type="ECO:0000313" key="2">
    <source>
        <dbReference type="EMBL" id="KAF5364825.1"/>
    </source>
</evidence>
<dbReference type="SUPFAM" id="SSF53474">
    <property type="entry name" value="alpha/beta-Hydrolases"/>
    <property type="match status" value="1"/>
</dbReference>
<dbReference type="InterPro" id="IPR029058">
    <property type="entry name" value="AB_hydrolase_fold"/>
</dbReference>
<dbReference type="Proteomes" id="UP000559256">
    <property type="component" value="Unassembled WGS sequence"/>
</dbReference>
<dbReference type="EMBL" id="JAACJM010000031">
    <property type="protein sequence ID" value="KAF5364825.1"/>
    <property type="molecule type" value="Genomic_DNA"/>
</dbReference>
<dbReference type="AlphaFoldDB" id="A0A8H5GHD1"/>
<name>A0A8H5GHD1_9AGAR</name>
<dbReference type="PANTHER" id="PTHR43798">
    <property type="entry name" value="MONOACYLGLYCEROL LIPASE"/>
    <property type="match status" value="1"/>
</dbReference>
<dbReference type="Gene3D" id="3.40.50.1820">
    <property type="entry name" value="alpha/beta hydrolase"/>
    <property type="match status" value="1"/>
</dbReference>
<feature type="domain" description="AB hydrolase-1" evidence="1">
    <location>
        <begin position="35"/>
        <end position="150"/>
    </location>
</feature>
<evidence type="ECO:0000259" key="1">
    <source>
        <dbReference type="Pfam" id="PF00561"/>
    </source>
</evidence>
<reference evidence="2 3" key="1">
    <citation type="journal article" date="2020" name="ISME J.">
        <title>Uncovering the hidden diversity of litter-decomposition mechanisms in mushroom-forming fungi.</title>
        <authorList>
            <person name="Floudas D."/>
            <person name="Bentzer J."/>
            <person name="Ahren D."/>
            <person name="Johansson T."/>
            <person name="Persson P."/>
            <person name="Tunlid A."/>
        </authorList>
    </citation>
    <scope>NUCLEOTIDE SEQUENCE [LARGE SCALE GENOMIC DNA]</scope>
    <source>
        <strain evidence="2 3">CBS 291.85</strain>
    </source>
</reference>
<dbReference type="Pfam" id="PF00561">
    <property type="entry name" value="Abhydrolase_1"/>
    <property type="match status" value="1"/>
</dbReference>
<dbReference type="InterPro" id="IPR050266">
    <property type="entry name" value="AB_hydrolase_sf"/>
</dbReference>